<dbReference type="PANTHER" id="PTHR33619:SF3">
    <property type="entry name" value="POLYSACCHARIDE EXPORT PROTEIN GFCE-RELATED"/>
    <property type="match status" value="1"/>
</dbReference>
<dbReference type="Pfam" id="PF02563">
    <property type="entry name" value="Poly_export"/>
    <property type="match status" value="1"/>
</dbReference>
<dbReference type="AlphaFoldDB" id="A0A3B1C596"/>
<dbReference type="PANTHER" id="PTHR33619">
    <property type="entry name" value="POLYSACCHARIDE EXPORT PROTEIN GFCE-RELATED"/>
    <property type="match status" value="1"/>
</dbReference>
<protein>
    <submittedName>
        <fullName evidence="4">Uncharacterized protein</fullName>
    </submittedName>
</protein>
<feature type="domain" description="Polysaccharide export protein N-terminal" evidence="2">
    <location>
        <begin position="42"/>
        <end position="114"/>
    </location>
</feature>
<evidence type="ECO:0000256" key="1">
    <source>
        <dbReference type="ARBA" id="ARBA00022729"/>
    </source>
</evidence>
<keyword evidence="1" id="KW-0732">Signal</keyword>
<proteinExistence type="predicted"/>
<dbReference type="InterPro" id="IPR003715">
    <property type="entry name" value="Poly_export_N"/>
</dbReference>
<evidence type="ECO:0000259" key="3">
    <source>
        <dbReference type="Pfam" id="PF10531"/>
    </source>
</evidence>
<reference evidence="4" key="1">
    <citation type="submission" date="2018-06" db="EMBL/GenBank/DDBJ databases">
        <authorList>
            <person name="Zhirakovskaya E."/>
        </authorList>
    </citation>
    <scope>NUCLEOTIDE SEQUENCE</scope>
</reference>
<evidence type="ECO:0000313" key="4">
    <source>
        <dbReference type="EMBL" id="VAX21821.1"/>
    </source>
</evidence>
<name>A0A3B1C596_9ZZZZ</name>
<dbReference type="InterPro" id="IPR019554">
    <property type="entry name" value="Soluble_ligand-bd"/>
</dbReference>
<evidence type="ECO:0000259" key="2">
    <source>
        <dbReference type="Pfam" id="PF02563"/>
    </source>
</evidence>
<dbReference type="Pfam" id="PF10531">
    <property type="entry name" value="SLBB"/>
    <property type="match status" value="1"/>
</dbReference>
<sequence length="206" mass="22706">MKRSTFTGLFVAVTVFLSVFATTSMLLASQAIAKEAPDETKAWSYTVGPEDVLMISVWKNKDLSGEVIVRPDGMITLPLVGDVFAAGKTPGELREDIKTKLLEFQRSVTISVIVKAINSYRIFVLGEVKAPGPYTLKRKTYLLQAIAMAGGFNEFASENKIVLIREKEDGSDGSKKIRIRFSDIVDEDEAKDQNLILKPGDTIFVP</sequence>
<accession>A0A3B1C596</accession>
<dbReference type="InterPro" id="IPR049712">
    <property type="entry name" value="Poly_export"/>
</dbReference>
<dbReference type="Gene3D" id="3.10.560.10">
    <property type="entry name" value="Outer membrane lipoprotein wza domain like"/>
    <property type="match status" value="1"/>
</dbReference>
<gene>
    <name evidence="4" type="ORF">MNBD_NITROSPINAE01-248</name>
</gene>
<dbReference type="GO" id="GO:0015159">
    <property type="term" value="F:polysaccharide transmembrane transporter activity"/>
    <property type="evidence" value="ECO:0007669"/>
    <property type="project" value="InterPro"/>
</dbReference>
<organism evidence="4">
    <name type="scientific">hydrothermal vent metagenome</name>
    <dbReference type="NCBI Taxonomy" id="652676"/>
    <lineage>
        <taxon>unclassified sequences</taxon>
        <taxon>metagenomes</taxon>
        <taxon>ecological metagenomes</taxon>
    </lineage>
</organism>
<dbReference type="EMBL" id="UOGC01000126">
    <property type="protein sequence ID" value="VAX21821.1"/>
    <property type="molecule type" value="Genomic_DNA"/>
</dbReference>
<feature type="domain" description="Soluble ligand binding" evidence="3">
    <location>
        <begin position="122"/>
        <end position="171"/>
    </location>
</feature>